<evidence type="ECO:0000256" key="4">
    <source>
        <dbReference type="ARBA" id="ARBA00023027"/>
    </source>
</evidence>
<protein>
    <recommendedName>
        <fullName evidence="2 8">Malate dehydrogenase</fullName>
        <ecNumber evidence="2 8">1.1.1.37</ecNumber>
    </recommendedName>
</protein>
<dbReference type="FunFam" id="3.40.50.720:FF:000010">
    <property type="entry name" value="Malate dehydrogenase"/>
    <property type="match status" value="1"/>
</dbReference>
<keyword evidence="4 6" id="KW-0520">NAD</keyword>
<evidence type="ECO:0000256" key="1">
    <source>
        <dbReference type="ARBA" id="ARBA00009613"/>
    </source>
</evidence>
<evidence type="ECO:0000256" key="6">
    <source>
        <dbReference type="PIRSR" id="PIRSR000102-3"/>
    </source>
</evidence>
<evidence type="ECO:0000256" key="7">
    <source>
        <dbReference type="RuleBase" id="RU003369"/>
    </source>
</evidence>
<dbReference type="Pfam" id="PF02866">
    <property type="entry name" value="Ldh_1_C"/>
    <property type="match status" value="1"/>
</dbReference>
<dbReference type="Gene3D" id="3.40.50.720">
    <property type="entry name" value="NAD(P)-binding Rossmann-like Domain"/>
    <property type="match status" value="1"/>
</dbReference>
<reference evidence="11 12" key="1">
    <citation type="journal article" date="2012" name="BMC Genomics">
        <title>Comparative genomic analysis of human infective Trypanosoma cruzi lineages with the bat-restricted subspecies T. cruzi marinkellei.</title>
        <authorList>
            <person name="Franzen O."/>
            <person name="Talavera-Lopez C."/>
            <person name="Ochaya S."/>
            <person name="Butler C.E."/>
            <person name="Messenger L.A."/>
            <person name="Lewis M.D."/>
            <person name="Llewellyn M.S."/>
            <person name="Marinkelle C.J."/>
            <person name="Tyler K.M."/>
            <person name="Miles M.A."/>
            <person name="Andersson B."/>
        </authorList>
    </citation>
    <scope>NUCLEOTIDE SEQUENCE [LARGE SCALE GENOMIC DNA]</scope>
    <source>
        <strain evidence="11 12">B7</strain>
    </source>
</reference>
<dbReference type="PANTHER" id="PTHR23382">
    <property type="entry name" value="MALATE DEHYDROGENASE"/>
    <property type="match status" value="1"/>
</dbReference>
<dbReference type="GO" id="GO:0030060">
    <property type="term" value="F:L-malate dehydrogenase (NAD+) activity"/>
    <property type="evidence" value="ECO:0007669"/>
    <property type="project" value="UniProtKB-EC"/>
</dbReference>
<dbReference type="NCBIfam" id="TIGR01759">
    <property type="entry name" value="MalateDH-SF1"/>
    <property type="match status" value="1"/>
</dbReference>
<keyword evidence="3 7" id="KW-0560">Oxidoreductase</keyword>
<name>K2PB46_TRYCR</name>
<sequence length="333" mass="35819">MMGFEGSCAKVVVSGAAGQVGYALLPLIAGGRMLGYKQHLQLNLLDIEPAMKCLEGIRAELMDCAFPLLDRVVITHEPAVAFENVDFAILCGSFPAKPGTLRRDLLQKNAAIFSEHGRLLGELAHKDCHVCVVGNPANTNALILLNASNGKIKPKNVSALTRLDHNRSLALVAERANAHVRDVKNCIIWGNHSGTQVPDVNSATVRGVPVREAIKDDAYLDGEFMTTVQQRGYEIIRWRGNSSALSAANAAVDQVHDWILGTPAGTHVSMAVYSDGNPYGVPPGLIFSFPVTCSGGEWHFVENACVTPSVAKHLAATTKELEEERSESVSFVL</sequence>
<evidence type="ECO:0000256" key="5">
    <source>
        <dbReference type="PIRSR" id="PIRSR000102-1"/>
    </source>
</evidence>
<evidence type="ECO:0000256" key="2">
    <source>
        <dbReference type="ARBA" id="ARBA00012995"/>
    </source>
</evidence>
<dbReference type="AlphaFoldDB" id="K2PB46"/>
<feature type="domain" description="Lactate/malate dehydrogenase N-terminal" evidence="9">
    <location>
        <begin position="10"/>
        <end position="150"/>
    </location>
</feature>
<dbReference type="SUPFAM" id="SSF56327">
    <property type="entry name" value="LDH C-terminal domain-like"/>
    <property type="match status" value="1"/>
</dbReference>
<feature type="binding site" evidence="6">
    <location>
        <begin position="15"/>
        <end position="21"/>
    </location>
    <ligand>
        <name>NAD(+)</name>
        <dbReference type="ChEBI" id="CHEBI:57540"/>
    </ligand>
</feature>
<evidence type="ECO:0000256" key="3">
    <source>
        <dbReference type="ARBA" id="ARBA00023002"/>
    </source>
</evidence>
<gene>
    <name evidence="11" type="ORF">MOQ_001470</name>
</gene>
<dbReference type="InterPro" id="IPR001557">
    <property type="entry name" value="L-lactate/malate_DH"/>
</dbReference>
<evidence type="ECO:0000259" key="9">
    <source>
        <dbReference type="Pfam" id="PF00056"/>
    </source>
</evidence>
<dbReference type="PIRSF" id="PIRSF000102">
    <property type="entry name" value="Lac_mal_DH"/>
    <property type="match status" value="1"/>
</dbReference>
<keyword evidence="8" id="KW-0816">Tricarboxylic acid cycle</keyword>
<dbReference type="Gene3D" id="3.90.110.10">
    <property type="entry name" value="Lactate dehydrogenase/glycoside hydrolase, family 4, C-terminal"/>
    <property type="match status" value="1"/>
</dbReference>
<evidence type="ECO:0000313" key="12">
    <source>
        <dbReference type="Proteomes" id="UP000007350"/>
    </source>
</evidence>
<dbReference type="EMBL" id="AHKC01005896">
    <property type="protein sequence ID" value="EKF38322.1"/>
    <property type="molecule type" value="Genomic_DNA"/>
</dbReference>
<feature type="binding site" evidence="6">
    <location>
        <position position="109"/>
    </location>
    <ligand>
        <name>NAD(+)</name>
        <dbReference type="ChEBI" id="CHEBI:57540"/>
    </ligand>
</feature>
<keyword evidence="12" id="KW-1185">Reference proteome</keyword>
<dbReference type="InterPro" id="IPR015955">
    <property type="entry name" value="Lactate_DH/Glyco_Ohase_4_C"/>
</dbReference>
<feature type="binding site" evidence="6">
    <location>
        <begin position="133"/>
        <end position="135"/>
    </location>
    <ligand>
        <name>NAD(+)</name>
        <dbReference type="ChEBI" id="CHEBI:57540"/>
    </ligand>
</feature>
<comment type="catalytic activity">
    <reaction evidence="8">
        <text>(S)-malate + NAD(+) = oxaloacetate + NADH + H(+)</text>
        <dbReference type="Rhea" id="RHEA:21432"/>
        <dbReference type="ChEBI" id="CHEBI:15378"/>
        <dbReference type="ChEBI" id="CHEBI:15589"/>
        <dbReference type="ChEBI" id="CHEBI:16452"/>
        <dbReference type="ChEBI" id="CHEBI:57540"/>
        <dbReference type="ChEBI" id="CHEBI:57945"/>
        <dbReference type="EC" id="1.1.1.37"/>
    </reaction>
</comment>
<evidence type="ECO:0000313" key="11">
    <source>
        <dbReference type="EMBL" id="EKF38322.1"/>
    </source>
</evidence>
<dbReference type="InterPro" id="IPR001236">
    <property type="entry name" value="Lactate/malate_DH_N"/>
</dbReference>
<evidence type="ECO:0000256" key="8">
    <source>
        <dbReference type="RuleBase" id="RU003405"/>
    </source>
</evidence>
<dbReference type="InterPro" id="IPR022383">
    <property type="entry name" value="Lactate/malate_DH_C"/>
</dbReference>
<dbReference type="Proteomes" id="UP000007350">
    <property type="component" value="Unassembled WGS sequence"/>
</dbReference>
<dbReference type="InterPro" id="IPR036291">
    <property type="entry name" value="NAD(P)-bd_dom_sf"/>
</dbReference>
<dbReference type="Pfam" id="PF00056">
    <property type="entry name" value="Ldh_1_N"/>
    <property type="match status" value="1"/>
</dbReference>
<dbReference type="InterPro" id="IPR010945">
    <property type="entry name" value="Malate_DH_type2"/>
</dbReference>
<dbReference type="GO" id="GO:0006108">
    <property type="term" value="P:malate metabolic process"/>
    <property type="evidence" value="ECO:0007669"/>
    <property type="project" value="InterPro"/>
</dbReference>
<dbReference type="FunFam" id="3.90.110.10:FF:000002">
    <property type="entry name" value="Malate dehydrogenase"/>
    <property type="match status" value="1"/>
</dbReference>
<feature type="binding site" evidence="6">
    <location>
        <position position="46"/>
    </location>
    <ligand>
        <name>NAD(+)</name>
        <dbReference type="ChEBI" id="CHEBI:57540"/>
    </ligand>
</feature>
<proteinExistence type="inferred from homology"/>
<dbReference type="NCBIfam" id="NF003916">
    <property type="entry name" value="PRK05442.1"/>
    <property type="match status" value="1"/>
</dbReference>
<dbReference type="InterPro" id="IPR001252">
    <property type="entry name" value="Malate_DH_AS"/>
</dbReference>
<dbReference type="PROSITE" id="PS00068">
    <property type="entry name" value="MDH"/>
    <property type="match status" value="1"/>
</dbReference>
<comment type="caution">
    <text evidence="11">The sequence shown here is derived from an EMBL/GenBank/DDBJ whole genome shotgun (WGS) entry which is preliminary data.</text>
</comment>
<feature type="active site" description="Proton acceptor" evidence="5">
    <location>
        <position position="192"/>
    </location>
</feature>
<dbReference type="OrthoDB" id="4069699at2759"/>
<accession>K2PB46</accession>
<evidence type="ECO:0000259" key="10">
    <source>
        <dbReference type="Pfam" id="PF02866"/>
    </source>
</evidence>
<dbReference type="NCBIfam" id="TIGR01758">
    <property type="entry name" value="MDH_euk_cyt"/>
    <property type="match status" value="1"/>
</dbReference>
<organism evidence="11 12">
    <name type="scientific">Trypanosoma cruzi marinkellei</name>
    <dbReference type="NCBI Taxonomy" id="85056"/>
    <lineage>
        <taxon>Eukaryota</taxon>
        <taxon>Discoba</taxon>
        <taxon>Euglenozoa</taxon>
        <taxon>Kinetoplastea</taxon>
        <taxon>Metakinetoplastina</taxon>
        <taxon>Trypanosomatida</taxon>
        <taxon>Trypanosomatidae</taxon>
        <taxon>Trypanosoma</taxon>
        <taxon>Schizotrypanum</taxon>
    </lineage>
</organism>
<feature type="domain" description="Lactate/malate dehydrogenase C-terminal" evidence="10">
    <location>
        <begin position="161"/>
        <end position="331"/>
    </location>
</feature>
<comment type="similarity">
    <text evidence="1">Belongs to the LDH/MDH superfamily. MDH type 2 family.</text>
</comment>
<dbReference type="EC" id="1.1.1.37" evidence="2 8"/>
<dbReference type="InterPro" id="IPR011274">
    <property type="entry name" value="Malate_DH_NAD-dep_euk"/>
</dbReference>
<dbReference type="SUPFAM" id="SSF51735">
    <property type="entry name" value="NAD(P)-binding Rossmann-fold domains"/>
    <property type="match status" value="1"/>
</dbReference>
<dbReference type="GO" id="GO:0006099">
    <property type="term" value="P:tricarboxylic acid cycle"/>
    <property type="evidence" value="ECO:0007669"/>
    <property type="project" value="UniProtKB-KW"/>
</dbReference>